<dbReference type="WBParaSite" id="scf7180000423537.g11239">
    <property type="protein sequence ID" value="scf7180000423537.g11239"/>
    <property type="gene ID" value="scf7180000423537.g11239"/>
</dbReference>
<evidence type="ECO:0000256" key="3">
    <source>
        <dbReference type="ARBA" id="ARBA00023163"/>
    </source>
</evidence>
<dbReference type="Gene3D" id="3.30.450.20">
    <property type="entry name" value="PAS domain"/>
    <property type="match status" value="2"/>
</dbReference>
<evidence type="ECO:0000256" key="1">
    <source>
        <dbReference type="ARBA" id="ARBA00004123"/>
    </source>
</evidence>
<dbReference type="PANTHER" id="PTHR23043:SF40">
    <property type="match status" value="1"/>
</dbReference>
<evidence type="ECO:0000313" key="6">
    <source>
        <dbReference type="Proteomes" id="UP000887560"/>
    </source>
</evidence>
<evidence type="ECO:0000256" key="4">
    <source>
        <dbReference type="ARBA" id="ARBA00023242"/>
    </source>
</evidence>
<dbReference type="GO" id="GO:0005634">
    <property type="term" value="C:nucleus"/>
    <property type="evidence" value="ECO:0007669"/>
    <property type="project" value="UniProtKB-SubCell"/>
</dbReference>
<evidence type="ECO:0000256" key="2">
    <source>
        <dbReference type="ARBA" id="ARBA00023015"/>
    </source>
</evidence>
<sequence length="275" mass="31726">MNVKIKRRNEKHNQIVNNYNLFEIVGKNRRDKAMDGFIIVINNKGNILYVSETATLVGSYLINFLHPNDVQLLIDKLALFVDCNILQITHPDMSFVLRFLCLSGRRPFPNSSRGLQGIKTIHFMGTLWPDNDGRFIGFGQPMLQDGQNELILTSSMFMFRANLSLKLLFVDNRLMEISGYSHQKLLDNSLYKFVFPNDLSQVTEMHQIALNQGHSQSKYFRLLNIKGKNFWINCNLYLINFGRLNITFEPQFLIGVCYIVSGLEDCDNCENKKGK</sequence>
<feature type="domain" description="PAS" evidence="5">
    <location>
        <begin position="149"/>
        <end position="213"/>
    </location>
</feature>
<dbReference type="InterPro" id="IPR000014">
    <property type="entry name" value="PAS"/>
</dbReference>
<evidence type="ECO:0000313" key="7">
    <source>
        <dbReference type="WBParaSite" id="scf7180000418510.g2501"/>
    </source>
</evidence>
<name>A0A915P9D6_9BILA</name>
<reference evidence="7 8" key="1">
    <citation type="submission" date="2022-11" db="UniProtKB">
        <authorList>
            <consortium name="WormBaseParasite"/>
        </authorList>
    </citation>
    <scope>IDENTIFICATION</scope>
</reference>
<protein>
    <submittedName>
        <fullName evidence="7 8">PAS domain-containing protein</fullName>
    </submittedName>
</protein>
<evidence type="ECO:0000313" key="8">
    <source>
        <dbReference type="WBParaSite" id="scf7180000423537.g11239"/>
    </source>
</evidence>
<dbReference type="GO" id="GO:0000981">
    <property type="term" value="F:DNA-binding transcription factor activity, RNA polymerase II-specific"/>
    <property type="evidence" value="ECO:0007669"/>
    <property type="project" value="TreeGrafter"/>
</dbReference>
<dbReference type="SUPFAM" id="SSF55785">
    <property type="entry name" value="PYP-like sensor domain (PAS domain)"/>
    <property type="match status" value="2"/>
</dbReference>
<dbReference type="NCBIfam" id="TIGR00229">
    <property type="entry name" value="sensory_box"/>
    <property type="match status" value="1"/>
</dbReference>
<accession>A0A915P9D6</accession>
<keyword evidence="4" id="KW-0539">Nucleus</keyword>
<dbReference type="WBParaSite" id="scf7180000418510.g2501">
    <property type="protein sequence ID" value="scf7180000418510.g2501"/>
    <property type="gene ID" value="scf7180000418510.g2501"/>
</dbReference>
<keyword evidence="2" id="KW-0805">Transcription regulation</keyword>
<dbReference type="PANTHER" id="PTHR23043">
    <property type="entry name" value="HYPOXIA-INDUCIBLE FACTOR 1 ALPHA"/>
    <property type="match status" value="1"/>
</dbReference>
<proteinExistence type="predicted"/>
<dbReference type="GO" id="GO:0000977">
    <property type="term" value="F:RNA polymerase II transcription regulatory region sequence-specific DNA binding"/>
    <property type="evidence" value="ECO:0007669"/>
    <property type="project" value="TreeGrafter"/>
</dbReference>
<keyword evidence="6" id="KW-1185">Reference proteome</keyword>
<dbReference type="SMART" id="SM00091">
    <property type="entry name" value="PAS"/>
    <property type="match status" value="2"/>
</dbReference>
<dbReference type="Proteomes" id="UP000887560">
    <property type="component" value="Unplaced"/>
</dbReference>
<organism evidence="6 8">
    <name type="scientific">Meloidogyne floridensis</name>
    <dbReference type="NCBI Taxonomy" id="298350"/>
    <lineage>
        <taxon>Eukaryota</taxon>
        <taxon>Metazoa</taxon>
        <taxon>Ecdysozoa</taxon>
        <taxon>Nematoda</taxon>
        <taxon>Chromadorea</taxon>
        <taxon>Rhabditida</taxon>
        <taxon>Tylenchina</taxon>
        <taxon>Tylenchomorpha</taxon>
        <taxon>Tylenchoidea</taxon>
        <taxon>Meloidogynidae</taxon>
        <taxon>Meloidogyninae</taxon>
        <taxon>Meloidogyne</taxon>
    </lineage>
</organism>
<evidence type="ECO:0000259" key="5">
    <source>
        <dbReference type="PROSITE" id="PS50112"/>
    </source>
</evidence>
<dbReference type="InterPro" id="IPR035965">
    <property type="entry name" value="PAS-like_dom_sf"/>
</dbReference>
<dbReference type="Pfam" id="PF14598">
    <property type="entry name" value="PAS_11"/>
    <property type="match status" value="1"/>
</dbReference>
<dbReference type="CDD" id="cd00130">
    <property type="entry name" value="PAS"/>
    <property type="match status" value="2"/>
</dbReference>
<dbReference type="PROSITE" id="PS50112">
    <property type="entry name" value="PAS"/>
    <property type="match status" value="1"/>
</dbReference>
<keyword evidence="3" id="KW-0804">Transcription</keyword>
<dbReference type="AlphaFoldDB" id="A0A915P9D6"/>
<dbReference type="GO" id="GO:0010557">
    <property type="term" value="P:positive regulation of macromolecule biosynthetic process"/>
    <property type="evidence" value="ECO:0007669"/>
    <property type="project" value="UniProtKB-ARBA"/>
</dbReference>
<comment type="subcellular location">
    <subcellularLocation>
        <location evidence="1">Nucleus</location>
    </subcellularLocation>
</comment>